<dbReference type="Gene3D" id="3.40.50.12500">
    <property type="match status" value="1"/>
</dbReference>
<sequence>MILIVDPIKGELDNTTREYISKYFPNDDFRVLSLKDGPKTIESFTDKTLACSKLLENLNMLEKADAIVVNCFADPCLFELRENLNIPIFGAGETTMHIAAMLGEFSVIGPGDNMISWTRIQAREYGVFDKLVSVHKIEFSVEDILEPSGRLYEVTKDTCIKAINNGADVVVLGCTGFMTIAERLKEEIWEEFHIPVLEPLLTTYSVARSLSLVFRHGKKGLFSGGRRNESFE</sequence>
<name>A0A101ELL6_9EURY</name>
<dbReference type="InterPro" id="IPR052186">
    <property type="entry name" value="Hydantoin_racemase-like"/>
</dbReference>
<organism evidence="2 3">
    <name type="scientific">Thermococcus sibiricus</name>
    <dbReference type="NCBI Taxonomy" id="172049"/>
    <lineage>
        <taxon>Archaea</taxon>
        <taxon>Methanobacteriati</taxon>
        <taxon>Methanobacteriota</taxon>
        <taxon>Thermococci</taxon>
        <taxon>Thermococcales</taxon>
        <taxon>Thermococcaceae</taxon>
        <taxon>Thermococcus</taxon>
    </lineage>
</organism>
<gene>
    <name evidence="2" type="ORF">XD54_1533</name>
</gene>
<dbReference type="PANTHER" id="PTHR28047">
    <property type="entry name" value="PROTEIN DCG1"/>
    <property type="match status" value="1"/>
</dbReference>
<dbReference type="Pfam" id="PF01177">
    <property type="entry name" value="Asp_Glu_race"/>
    <property type="match status" value="1"/>
</dbReference>
<evidence type="ECO:0000313" key="3">
    <source>
        <dbReference type="Proteomes" id="UP000053911"/>
    </source>
</evidence>
<dbReference type="GO" id="GO:0047661">
    <property type="term" value="F:amino-acid racemase activity"/>
    <property type="evidence" value="ECO:0007669"/>
    <property type="project" value="InterPro"/>
</dbReference>
<dbReference type="EMBL" id="LGFD01000033">
    <property type="protein sequence ID" value="KUK17160.1"/>
    <property type="molecule type" value="Genomic_DNA"/>
</dbReference>
<comment type="similarity">
    <text evidence="1">Belongs to the HyuE racemase family.</text>
</comment>
<accession>A0A101ELL6</accession>
<dbReference type="Proteomes" id="UP000053911">
    <property type="component" value="Unassembled WGS sequence"/>
</dbReference>
<proteinExistence type="inferred from homology"/>
<comment type="caution">
    <text evidence="2">The sequence shown here is derived from an EMBL/GenBank/DDBJ whole genome shotgun (WGS) entry which is preliminary data.</text>
</comment>
<dbReference type="RefSeq" id="WP_283217780.1">
    <property type="nucleotide sequence ID" value="NZ_LGFD01000033.1"/>
</dbReference>
<reference evidence="3" key="1">
    <citation type="journal article" date="2015" name="MBio">
        <title>Genome-Resolved Metagenomic Analysis Reveals Roles for Candidate Phyla and Other Microbial Community Members in Biogeochemical Transformations in Oil Reservoirs.</title>
        <authorList>
            <person name="Hu P."/>
            <person name="Tom L."/>
            <person name="Singh A."/>
            <person name="Thomas B.C."/>
            <person name="Baker B.J."/>
            <person name="Piceno Y.M."/>
            <person name="Andersen G.L."/>
            <person name="Banfield J.F."/>
        </authorList>
    </citation>
    <scope>NUCLEOTIDE SEQUENCE [LARGE SCALE GENOMIC DNA]</scope>
</reference>
<evidence type="ECO:0000313" key="2">
    <source>
        <dbReference type="EMBL" id="KUK17160.1"/>
    </source>
</evidence>
<dbReference type="SUPFAM" id="SSF53681">
    <property type="entry name" value="Aspartate/glutamate racemase"/>
    <property type="match status" value="1"/>
</dbReference>
<dbReference type="InterPro" id="IPR001920">
    <property type="entry name" value="Asp/Glu_race"/>
</dbReference>
<protein>
    <submittedName>
        <fullName evidence="2">Putative Asp/Glu racemase</fullName>
    </submittedName>
</protein>
<dbReference type="PATRIC" id="fig|172049.5.peg.800"/>
<dbReference type="InterPro" id="IPR015942">
    <property type="entry name" value="Asp/Glu/hydantoin_racemase"/>
</dbReference>
<dbReference type="InterPro" id="IPR053714">
    <property type="entry name" value="Iso_Racemase_Enz_sf"/>
</dbReference>
<evidence type="ECO:0000256" key="1">
    <source>
        <dbReference type="ARBA" id="ARBA00038414"/>
    </source>
</evidence>
<dbReference type="PANTHER" id="PTHR28047:SF5">
    <property type="entry name" value="PROTEIN DCG1"/>
    <property type="match status" value="1"/>
</dbReference>
<dbReference type="AlphaFoldDB" id="A0A101ELL6"/>